<sequence>MATTTALRPEMSGPTEILHTQEPSARDVGIYTAGRPPEDRVLNLLAFAIATEAGHPLTPEGIEQSRQAAGSALSDHAFRYLHNTIDQIRREAAAEQLAKLPRPPGFGAILLANLVALAIAGGLAAWLALHPATLAGLAGLLAG</sequence>
<dbReference type="Proteomes" id="UP000295096">
    <property type="component" value="Unassembled WGS sequence"/>
</dbReference>
<evidence type="ECO:0000313" key="2">
    <source>
        <dbReference type="EMBL" id="TDH64473.1"/>
    </source>
</evidence>
<keyword evidence="1" id="KW-0812">Transmembrane</keyword>
<comment type="caution">
    <text evidence="2">The sequence shown here is derived from an EMBL/GenBank/DDBJ whole genome shotgun (WGS) entry which is preliminary data.</text>
</comment>
<dbReference type="AlphaFoldDB" id="A0A4R5QMW4"/>
<protein>
    <submittedName>
        <fullName evidence="2">Uncharacterized protein</fullName>
    </submittedName>
</protein>
<keyword evidence="3" id="KW-1185">Reference proteome</keyword>
<gene>
    <name evidence="2" type="ORF">E2C06_00575</name>
</gene>
<feature type="transmembrane region" description="Helical" evidence="1">
    <location>
        <begin position="106"/>
        <end position="129"/>
    </location>
</feature>
<keyword evidence="1" id="KW-0472">Membrane</keyword>
<dbReference type="RefSeq" id="WP_133286629.1">
    <property type="nucleotide sequence ID" value="NZ_SMSJ01000001.1"/>
</dbReference>
<proteinExistence type="predicted"/>
<evidence type="ECO:0000313" key="3">
    <source>
        <dbReference type="Proteomes" id="UP000295096"/>
    </source>
</evidence>
<keyword evidence="1" id="KW-1133">Transmembrane helix</keyword>
<evidence type="ECO:0000256" key="1">
    <source>
        <dbReference type="SAM" id="Phobius"/>
    </source>
</evidence>
<name>A0A4R5QMW4_9PROT</name>
<dbReference type="EMBL" id="SMSJ01000001">
    <property type="protein sequence ID" value="TDH64473.1"/>
    <property type="molecule type" value="Genomic_DNA"/>
</dbReference>
<reference evidence="2 3" key="1">
    <citation type="journal article" date="2016" name="J. Microbiol.">
        <title>Dankookia rubra gen. nov., sp. nov., an alphaproteobacterium isolated from sediment of a shallow stream.</title>
        <authorList>
            <person name="Kim W.H."/>
            <person name="Kim D.H."/>
            <person name="Kang K."/>
            <person name="Ahn T.Y."/>
        </authorList>
    </citation>
    <scope>NUCLEOTIDE SEQUENCE [LARGE SCALE GENOMIC DNA]</scope>
    <source>
        <strain evidence="2 3">JCM30602</strain>
    </source>
</reference>
<dbReference type="OrthoDB" id="7282386at2"/>
<accession>A0A4R5QMW4</accession>
<organism evidence="2 3">
    <name type="scientific">Dankookia rubra</name>
    <dbReference type="NCBI Taxonomy" id="1442381"/>
    <lineage>
        <taxon>Bacteria</taxon>
        <taxon>Pseudomonadati</taxon>
        <taxon>Pseudomonadota</taxon>
        <taxon>Alphaproteobacteria</taxon>
        <taxon>Acetobacterales</taxon>
        <taxon>Roseomonadaceae</taxon>
        <taxon>Dankookia</taxon>
    </lineage>
</organism>